<sequence>MIDQLAIITFTFFLCTNFTHKTDITKLCLLPHSHTTATGTSLHHTPSTFPPPLPTFQQHRLINRKKIKINNG</sequence>
<name>A0A0S3QXQ8_PHAAN</name>
<keyword evidence="2" id="KW-1185">Reference proteome</keyword>
<dbReference type="Proteomes" id="UP000291084">
    <property type="component" value="Chromosome 1"/>
</dbReference>
<protein>
    <submittedName>
        <fullName evidence="1">Uncharacterized protein</fullName>
    </submittedName>
</protein>
<proteinExistence type="predicted"/>
<dbReference type="AlphaFoldDB" id="A0A0S3QXQ8"/>
<evidence type="ECO:0000313" key="2">
    <source>
        <dbReference type="Proteomes" id="UP000291084"/>
    </source>
</evidence>
<reference evidence="1 2" key="1">
    <citation type="journal article" date="2015" name="Sci. Rep.">
        <title>The power of single molecule real-time sequencing technology in the de novo assembly of a eukaryotic genome.</title>
        <authorList>
            <person name="Sakai H."/>
            <person name="Naito K."/>
            <person name="Ogiso-Tanaka E."/>
            <person name="Takahashi Y."/>
            <person name="Iseki K."/>
            <person name="Muto C."/>
            <person name="Satou K."/>
            <person name="Teruya K."/>
            <person name="Shiroma A."/>
            <person name="Shimoji M."/>
            <person name="Hirano T."/>
            <person name="Itoh T."/>
            <person name="Kaga A."/>
            <person name="Tomooka N."/>
        </authorList>
    </citation>
    <scope>NUCLEOTIDE SEQUENCE [LARGE SCALE GENOMIC DNA]</scope>
    <source>
        <strain evidence="2">cv. Shumari</strain>
    </source>
</reference>
<dbReference type="EMBL" id="AP015034">
    <property type="protein sequence ID" value="BAT73082.1"/>
    <property type="molecule type" value="Genomic_DNA"/>
</dbReference>
<gene>
    <name evidence="1" type="primary">Vigan.01G054000</name>
    <name evidence="1" type="ORF">VIGAN_01054000</name>
</gene>
<organism evidence="1 2">
    <name type="scientific">Vigna angularis var. angularis</name>
    <dbReference type="NCBI Taxonomy" id="157739"/>
    <lineage>
        <taxon>Eukaryota</taxon>
        <taxon>Viridiplantae</taxon>
        <taxon>Streptophyta</taxon>
        <taxon>Embryophyta</taxon>
        <taxon>Tracheophyta</taxon>
        <taxon>Spermatophyta</taxon>
        <taxon>Magnoliopsida</taxon>
        <taxon>eudicotyledons</taxon>
        <taxon>Gunneridae</taxon>
        <taxon>Pentapetalae</taxon>
        <taxon>rosids</taxon>
        <taxon>fabids</taxon>
        <taxon>Fabales</taxon>
        <taxon>Fabaceae</taxon>
        <taxon>Papilionoideae</taxon>
        <taxon>50 kb inversion clade</taxon>
        <taxon>NPAAA clade</taxon>
        <taxon>indigoferoid/millettioid clade</taxon>
        <taxon>Phaseoleae</taxon>
        <taxon>Vigna</taxon>
    </lineage>
</organism>
<accession>A0A0S3QXQ8</accession>
<evidence type="ECO:0000313" key="1">
    <source>
        <dbReference type="EMBL" id="BAT73082.1"/>
    </source>
</evidence>